<proteinExistence type="predicted"/>
<feature type="domain" description="HTH cro/C1-type" evidence="4">
    <location>
        <begin position="11"/>
        <end position="65"/>
    </location>
</feature>
<dbReference type="AlphaFoldDB" id="A0A1N7LJ34"/>
<dbReference type="Pfam" id="PF09856">
    <property type="entry name" value="ScfRs"/>
    <property type="match status" value="1"/>
</dbReference>
<gene>
    <name evidence="5" type="ORF">SAMN05421795_103108</name>
</gene>
<keyword evidence="2" id="KW-0238">DNA-binding</keyword>
<reference evidence="6" key="1">
    <citation type="submission" date="2017-01" db="EMBL/GenBank/DDBJ databases">
        <authorList>
            <person name="Varghese N."/>
            <person name="Submissions S."/>
        </authorList>
    </citation>
    <scope>NUCLEOTIDE SEQUENCE [LARGE SCALE GENOMIC DNA]</scope>
    <source>
        <strain evidence="6">DSM 18714</strain>
    </source>
</reference>
<dbReference type="GO" id="GO:0003700">
    <property type="term" value="F:DNA-binding transcription factor activity"/>
    <property type="evidence" value="ECO:0007669"/>
    <property type="project" value="TreeGrafter"/>
</dbReference>
<name>A0A1N7LJ34_9RHOB</name>
<evidence type="ECO:0000256" key="3">
    <source>
        <dbReference type="ARBA" id="ARBA00023163"/>
    </source>
</evidence>
<accession>A0A1N7LJ34</accession>
<dbReference type="PROSITE" id="PS50943">
    <property type="entry name" value="HTH_CROC1"/>
    <property type="match status" value="1"/>
</dbReference>
<dbReference type="InterPro" id="IPR010982">
    <property type="entry name" value="Lambda_DNA-bd_dom_sf"/>
</dbReference>
<dbReference type="SUPFAM" id="SSF47413">
    <property type="entry name" value="lambda repressor-like DNA-binding domains"/>
    <property type="match status" value="1"/>
</dbReference>
<protein>
    <recommendedName>
        <fullName evidence="4">HTH cro/C1-type domain-containing protein</fullName>
    </recommendedName>
</protein>
<dbReference type="InterPro" id="IPR001387">
    <property type="entry name" value="Cro/C1-type_HTH"/>
</dbReference>
<dbReference type="Proteomes" id="UP000186098">
    <property type="component" value="Unassembled WGS sequence"/>
</dbReference>
<dbReference type="STRING" id="407234.SAMN05421795_103108"/>
<evidence type="ECO:0000259" key="4">
    <source>
        <dbReference type="PROSITE" id="PS50943"/>
    </source>
</evidence>
<evidence type="ECO:0000313" key="5">
    <source>
        <dbReference type="EMBL" id="SIS73809.1"/>
    </source>
</evidence>
<dbReference type="EMBL" id="FTOM01000003">
    <property type="protein sequence ID" value="SIS73809.1"/>
    <property type="molecule type" value="Genomic_DNA"/>
</dbReference>
<dbReference type="OrthoDB" id="7790108at2"/>
<dbReference type="Pfam" id="PF01381">
    <property type="entry name" value="HTH_3"/>
    <property type="match status" value="1"/>
</dbReference>
<dbReference type="PANTHER" id="PTHR46797:SF23">
    <property type="entry name" value="HTH-TYPE TRANSCRIPTIONAL REGULATOR SUTR"/>
    <property type="match status" value="1"/>
</dbReference>
<dbReference type="SMART" id="SM00530">
    <property type="entry name" value="HTH_XRE"/>
    <property type="match status" value="1"/>
</dbReference>
<keyword evidence="1" id="KW-0805">Transcription regulation</keyword>
<evidence type="ECO:0000256" key="2">
    <source>
        <dbReference type="ARBA" id="ARBA00023125"/>
    </source>
</evidence>
<dbReference type="InterPro" id="IPR050807">
    <property type="entry name" value="TransReg_Diox_bact_type"/>
</dbReference>
<keyword evidence="3" id="KW-0804">Transcription</keyword>
<dbReference type="GO" id="GO:0005829">
    <property type="term" value="C:cytosol"/>
    <property type="evidence" value="ECO:0007669"/>
    <property type="project" value="TreeGrafter"/>
</dbReference>
<evidence type="ECO:0000313" key="6">
    <source>
        <dbReference type="Proteomes" id="UP000186098"/>
    </source>
</evidence>
<dbReference type="RefSeq" id="WP_076365150.1">
    <property type="nucleotide sequence ID" value="NZ_FTOM01000003.1"/>
</dbReference>
<dbReference type="GO" id="GO:0003677">
    <property type="term" value="F:DNA binding"/>
    <property type="evidence" value="ECO:0007669"/>
    <property type="project" value="UniProtKB-KW"/>
</dbReference>
<evidence type="ECO:0000256" key="1">
    <source>
        <dbReference type="ARBA" id="ARBA00023015"/>
    </source>
</evidence>
<dbReference type="Gene3D" id="1.10.260.40">
    <property type="entry name" value="lambda repressor-like DNA-binding domains"/>
    <property type="match status" value="1"/>
</dbReference>
<dbReference type="PANTHER" id="PTHR46797">
    <property type="entry name" value="HTH-TYPE TRANSCRIPTIONAL REGULATOR"/>
    <property type="match status" value="1"/>
</dbReference>
<keyword evidence="6" id="KW-1185">Reference proteome</keyword>
<organism evidence="5 6">
    <name type="scientific">Phaeovulum vinaykumarii</name>
    <dbReference type="NCBI Taxonomy" id="407234"/>
    <lineage>
        <taxon>Bacteria</taxon>
        <taxon>Pseudomonadati</taxon>
        <taxon>Pseudomonadota</taxon>
        <taxon>Alphaproteobacteria</taxon>
        <taxon>Rhodobacterales</taxon>
        <taxon>Paracoccaceae</taxon>
        <taxon>Phaeovulum</taxon>
    </lineage>
</organism>
<dbReference type="InterPro" id="IPR018653">
    <property type="entry name" value="ScfR_C"/>
</dbReference>
<sequence length="449" mass="47045">MVRSALAGTRIRERRSLRGLRQADLARAVGISPAYLNLIEHNRRRPGPELLAALAAELGVEPIALSEGSEGALYEALREAAAAAAEAGPGQGADTPPELDRIEVFVGRFPGWAALLAAQRARVGALERVVEGYAERMAQDPFLGASLHEVLSAVASLRSTAAILAESEDIEPEWRARFHRTIHEESLRLSATAEGLVAYLDTLEEAETGLSSPLEELEAWLAGRGWHVPETETGATAGIRAAIAGAGVAELASRAARALALAHLDRAEAEARALPAPALAEALARLGPAPDRIAADLGVPLLTVLRRLALGPATGAGGALGGAGYVGCDAAGGFLLRKPLAGLTLPRFGAACPLWPLYQALSRPLQPMRARVEIAGRIPQRFLCHAVAQPSWPLGLDGPEVLEAGMLILPDPDPDPGTAAQPVGLACRICPRPECLARREPSILTEGLS</sequence>
<dbReference type="CDD" id="cd00093">
    <property type="entry name" value="HTH_XRE"/>
    <property type="match status" value="1"/>
</dbReference>